<dbReference type="Proteomes" id="UP000789570">
    <property type="component" value="Unassembled WGS sequence"/>
</dbReference>
<keyword evidence="3" id="KW-1185">Reference proteome</keyword>
<organism evidence="2 3">
    <name type="scientific">Funneliformis caledonium</name>
    <dbReference type="NCBI Taxonomy" id="1117310"/>
    <lineage>
        <taxon>Eukaryota</taxon>
        <taxon>Fungi</taxon>
        <taxon>Fungi incertae sedis</taxon>
        <taxon>Mucoromycota</taxon>
        <taxon>Glomeromycotina</taxon>
        <taxon>Glomeromycetes</taxon>
        <taxon>Glomerales</taxon>
        <taxon>Glomeraceae</taxon>
        <taxon>Funneliformis</taxon>
    </lineage>
</organism>
<accession>A0A9N9F0P5</accession>
<sequence length="480" mass="55749">MNFEHYIEEYTSGSDPINWSILNCLNCLKDNDNLIFISDSKQAKKKAKKIFNSINDTFERRKIREFFEKLDHKYEIRKTDREMYKSINTVKVLITKKATVRLGKVLETQERRSNKKMKTKGNVDLKSNHNEMDSSSSKYQEETKMPKRQSTESNDFDDNEIEDAQECNPTEFDIAYHKLDLAKMWTLEFSGRVVKKKEITTSEVKAKLKLEPSHVELLKKYTTDNIKKLRKAFSEPLVSEFDRNLHFDLDFINFAYRGMLFLWEKDVDPFDSIKLEGWYEMCVWSRLINPTFENLDINLVREEGMSLTSSDQKNIKRSVADRKIIVQKGDGIFKQYKKHIEFGAVEAGRKWEGKNSTKYLTDSLKLCKMIKDVLTQLSIECNGVEDLVRKIQVIGILNRANMIQVAGRLSKSDPLALVLKEVLCVKSIIKQILDIINKKNSVDIGIFLNDSDEQDGSRTPPNVTIPPTFTILNSDRTQNM</sequence>
<protein>
    <submittedName>
        <fullName evidence="2">16690_t:CDS:1</fullName>
    </submittedName>
</protein>
<dbReference type="OrthoDB" id="2447334at2759"/>
<gene>
    <name evidence="2" type="ORF">FCALED_LOCUS3665</name>
</gene>
<proteinExistence type="predicted"/>
<reference evidence="2" key="1">
    <citation type="submission" date="2021-06" db="EMBL/GenBank/DDBJ databases">
        <authorList>
            <person name="Kallberg Y."/>
            <person name="Tangrot J."/>
            <person name="Rosling A."/>
        </authorList>
    </citation>
    <scope>NUCLEOTIDE SEQUENCE</scope>
    <source>
        <strain evidence="2">UK204</strain>
    </source>
</reference>
<comment type="caution">
    <text evidence="2">The sequence shown here is derived from an EMBL/GenBank/DDBJ whole genome shotgun (WGS) entry which is preliminary data.</text>
</comment>
<feature type="region of interest" description="Disordered" evidence="1">
    <location>
        <begin position="107"/>
        <end position="158"/>
    </location>
</feature>
<name>A0A9N9F0P5_9GLOM</name>
<evidence type="ECO:0000313" key="3">
    <source>
        <dbReference type="Proteomes" id="UP000789570"/>
    </source>
</evidence>
<evidence type="ECO:0000256" key="1">
    <source>
        <dbReference type="SAM" id="MobiDB-lite"/>
    </source>
</evidence>
<dbReference type="EMBL" id="CAJVPQ010000657">
    <property type="protein sequence ID" value="CAG8500222.1"/>
    <property type="molecule type" value="Genomic_DNA"/>
</dbReference>
<evidence type="ECO:0000313" key="2">
    <source>
        <dbReference type="EMBL" id="CAG8500222.1"/>
    </source>
</evidence>
<dbReference type="AlphaFoldDB" id="A0A9N9F0P5"/>
<feature type="compositionally biased region" description="Basic and acidic residues" evidence="1">
    <location>
        <begin position="121"/>
        <end position="132"/>
    </location>
</feature>